<name>A0A6G1KUG5_9PEZI</name>
<feature type="region of interest" description="Disordered" evidence="2">
    <location>
        <begin position="587"/>
        <end position="608"/>
    </location>
</feature>
<feature type="compositionally biased region" description="Polar residues" evidence="2">
    <location>
        <begin position="357"/>
        <end position="377"/>
    </location>
</feature>
<evidence type="ECO:0000256" key="2">
    <source>
        <dbReference type="SAM" id="MobiDB-lite"/>
    </source>
</evidence>
<proteinExistence type="predicted"/>
<dbReference type="Gene3D" id="2.60.120.590">
    <property type="entry name" value="Alpha-ketoglutarate-dependent dioxygenase AlkB-like"/>
    <property type="match status" value="1"/>
</dbReference>
<dbReference type="InterPro" id="IPR003105">
    <property type="entry name" value="SRA_YDG"/>
</dbReference>
<dbReference type="GO" id="GO:0051747">
    <property type="term" value="F:cytosine C-5 DNA demethylase activity"/>
    <property type="evidence" value="ECO:0007669"/>
    <property type="project" value="TreeGrafter"/>
</dbReference>
<keyword evidence="5" id="KW-1185">Reference proteome</keyword>
<dbReference type="AlphaFoldDB" id="A0A6G1KUG5"/>
<dbReference type="PANTHER" id="PTHR31573:SF4">
    <property type="entry name" value="FE2OG DIOXYGENASE DOMAIN-CONTAINING PROTEIN"/>
    <property type="match status" value="1"/>
</dbReference>
<accession>A0A6G1KUG5</accession>
<keyword evidence="1" id="KW-0539">Nucleus</keyword>
<dbReference type="InterPro" id="IPR027450">
    <property type="entry name" value="AlkB-like"/>
</dbReference>
<feature type="region of interest" description="Disordered" evidence="2">
    <location>
        <begin position="341"/>
        <end position="377"/>
    </location>
</feature>
<comment type="subcellular location">
    <subcellularLocation>
        <location evidence="1">Nucleus</location>
    </subcellularLocation>
</comment>
<evidence type="ECO:0000259" key="3">
    <source>
        <dbReference type="PROSITE" id="PS51015"/>
    </source>
</evidence>
<dbReference type="GO" id="GO:0005634">
    <property type="term" value="C:nucleus"/>
    <property type="evidence" value="ECO:0007669"/>
    <property type="project" value="UniProtKB-SubCell"/>
</dbReference>
<dbReference type="SUPFAM" id="SSF51197">
    <property type="entry name" value="Clavaminate synthase-like"/>
    <property type="match status" value="1"/>
</dbReference>
<dbReference type="GO" id="GO:0006307">
    <property type="term" value="P:DNA alkylation repair"/>
    <property type="evidence" value="ECO:0007669"/>
    <property type="project" value="TreeGrafter"/>
</dbReference>
<reference evidence="4" key="1">
    <citation type="journal article" date="2020" name="Stud. Mycol.">
        <title>101 Dothideomycetes genomes: a test case for predicting lifestyles and emergence of pathogens.</title>
        <authorList>
            <person name="Haridas S."/>
            <person name="Albert R."/>
            <person name="Binder M."/>
            <person name="Bloem J."/>
            <person name="Labutti K."/>
            <person name="Salamov A."/>
            <person name="Andreopoulos B."/>
            <person name="Baker S."/>
            <person name="Barry K."/>
            <person name="Bills G."/>
            <person name="Bluhm B."/>
            <person name="Cannon C."/>
            <person name="Castanera R."/>
            <person name="Culley D."/>
            <person name="Daum C."/>
            <person name="Ezra D."/>
            <person name="Gonzalez J."/>
            <person name="Henrissat B."/>
            <person name="Kuo A."/>
            <person name="Liang C."/>
            <person name="Lipzen A."/>
            <person name="Lutzoni F."/>
            <person name="Magnuson J."/>
            <person name="Mondo S."/>
            <person name="Nolan M."/>
            <person name="Ohm R."/>
            <person name="Pangilinan J."/>
            <person name="Park H.-J."/>
            <person name="Ramirez L."/>
            <person name="Alfaro M."/>
            <person name="Sun H."/>
            <person name="Tritt A."/>
            <person name="Yoshinaga Y."/>
            <person name="Zwiers L.-H."/>
            <person name="Turgeon B."/>
            <person name="Goodwin S."/>
            <person name="Spatafora J."/>
            <person name="Crous P."/>
            <person name="Grigoriev I."/>
        </authorList>
    </citation>
    <scope>NUCLEOTIDE SEQUENCE</scope>
    <source>
        <strain evidence="4">CBS 116005</strain>
    </source>
</reference>
<organism evidence="4 5">
    <name type="scientific">Teratosphaeria nubilosa</name>
    <dbReference type="NCBI Taxonomy" id="161662"/>
    <lineage>
        <taxon>Eukaryota</taxon>
        <taxon>Fungi</taxon>
        <taxon>Dikarya</taxon>
        <taxon>Ascomycota</taxon>
        <taxon>Pezizomycotina</taxon>
        <taxon>Dothideomycetes</taxon>
        <taxon>Dothideomycetidae</taxon>
        <taxon>Mycosphaerellales</taxon>
        <taxon>Teratosphaeriaceae</taxon>
        <taxon>Teratosphaeria</taxon>
    </lineage>
</organism>
<dbReference type="PANTHER" id="PTHR31573">
    <property type="entry name" value="ALPHA-KETOGLUTARATE-DEPENDENT DIOXYGENASE ALKB HOMOLOG 2"/>
    <property type="match status" value="1"/>
</dbReference>
<dbReference type="Pfam" id="PF13532">
    <property type="entry name" value="2OG-FeII_Oxy_2"/>
    <property type="match status" value="1"/>
</dbReference>
<dbReference type="Proteomes" id="UP000799436">
    <property type="component" value="Unassembled WGS sequence"/>
</dbReference>
<dbReference type="GO" id="GO:0008198">
    <property type="term" value="F:ferrous iron binding"/>
    <property type="evidence" value="ECO:0007669"/>
    <property type="project" value="TreeGrafter"/>
</dbReference>
<dbReference type="InterPro" id="IPR032852">
    <property type="entry name" value="ALKBH2"/>
</dbReference>
<dbReference type="GO" id="GO:0035516">
    <property type="term" value="F:broad specificity oxidative DNA demethylase activity"/>
    <property type="evidence" value="ECO:0007669"/>
    <property type="project" value="TreeGrafter"/>
</dbReference>
<feature type="region of interest" description="Disordered" evidence="2">
    <location>
        <begin position="475"/>
        <end position="534"/>
    </location>
</feature>
<dbReference type="OrthoDB" id="2163491at2759"/>
<dbReference type="PROSITE" id="PS51015">
    <property type="entry name" value="YDG"/>
    <property type="match status" value="1"/>
</dbReference>
<protein>
    <recommendedName>
        <fullName evidence="3">YDG domain-containing protein</fullName>
    </recommendedName>
</protein>
<gene>
    <name evidence="4" type="ORF">EJ03DRAFT_332041</name>
</gene>
<feature type="domain" description="YDG" evidence="3">
    <location>
        <begin position="1"/>
        <end position="100"/>
    </location>
</feature>
<evidence type="ECO:0000313" key="4">
    <source>
        <dbReference type="EMBL" id="KAF2764227.1"/>
    </source>
</evidence>
<dbReference type="InterPro" id="IPR037151">
    <property type="entry name" value="AlkB-like_sf"/>
</dbReference>
<evidence type="ECO:0000313" key="5">
    <source>
        <dbReference type="Proteomes" id="UP000799436"/>
    </source>
</evidence>
<sequence>MDTGVIIARAGGSMESDSSGSMVQGKDQSMSEAQVKAVLNDMQLQNPVIIICGDKNVGSPVKMPHKYCVLGWYKPTMVWTEKTAGRAKKDYVTVKYRFERLGLDSDKAAWYEPRDRRDLPSSEHVGAMEKHTCLDCNQESARIYLEGWFCLNSECASFWKLSDESAPTGPMNYDPAFLLHRTNWETEIEPYDVRIPPPDLGKTIGSHLSYINTRGIVCPKCGRCNPRYHFRGWVCDNVNSKCDWKLDAVQQPVTQTALHQPWDTFGNGPSLARNKHEPCVSVKVTSAFGYKVYTYRVDGINGKLVHAVSNKRINGEPDGPDEMFEELQVKDMGLERRRFKVERGSGSKAKAAKTASDVLTTPTKSPSMQNDQLPTPSSELQVLIPPSIGQDAGPKSVDAVAQLQSRRMEDDAGSAFQAAVLSTDVEIDAEAQPNGATDTAHSLAACVSDEESGAWASQPIRNALGAEMTAEAGAQAAESIKSSTAQTSIPREVEMVSTRSQATAGADVISADSEDQTTSAAAASPVSEHGDVAHRTAENCAEAELSADKADKVLNSPTIGAPILERADPNPQLTTKVAADMGMIAPTDEPVEPVDPSKAGTQPDEGGVETGDFMTAFSVNYGMPYKFVAGGASRSFEDAPRAARACRSRLQWAAKNLMKDPEGNTDFNEELIFAYLEGQKIEYHDDGEEGLGPCITTLSLGGSAKMSLRMKAKYHFGCSKTGVFNQEKPIPGSVKYDQRLKAWEELQTVSDRSEYQRRLKALPKGLGIYADRNKKAGDLVNITLNHGDIVVMDGYDIQKYLEHKVAPEGFLRFALTCRTVLPNHLKPGELPPYEVREDDFGYDGSNVL</sequence>
<feature type="compositionally biased region" description="Low complexity" evidence="2">
    <location>
        <begin position="346"/>
        <end position="356"/>
    </location>
</feature>
<dbReference type="EMBL" id="ML995933">
    <property type="protein sequence ID" value="KAF2764227.1"/>
    <property type="molecule type" value="Genomic_DNA"/>
</dbReference>
<feature type="compositionally biased region" description="Polar residues" evidence="2">
    <location>
        <begin position="480"/>
        <end position="489"/>
    </location>
</feature>
<evidence type="ECO:0000256" key="1">
    <source>
        <dbReference type="PROSITE-ProRule" id="PRU00358"/>
    </source>
</evidence>